<reference evidence="1 2" key="1">
    <citation type="submission" date="2021-03" db="EMBL/GenBank/DDBJ databases">
        <title>Actinomadura violae sp. nov., isolated from lichen in Thailand.</title>
        <authorList>
            <person name="Kanchanasin P."/>
            <person name="Saeng-In P."/>
            <person name="Phongsopitanun W."/>
            <person name="Yuki M."/>
            <person name="Kudo T."/>
            <person name="Ohkuma M."/>
            <person name="Tanasupawat S."/>
        </authorList>
    </citation>
    <scope>NUCLEOTIDE SEQUENCE [LARGE SCALE GENOMIC DNA]</scope>
    <source>
        <strain evidence="1 2">LCR2-06</strain>
    </source>
</reference>
<accession>A0ABS3RWL7</accession>
<sequence>MIQLPSPDDQAREAERIAAAAARIRIIWSEAVAEEQAAVRARRYYAATAVAAASSSVLKAARCAAQGEYAADESATAALRTRLAARLIAESARSAGNDTDAAIAEAVAAQVYTVVEESNVADALDVTADMLAVIAPIFNRLQPVRHPNGTSRPPSRMVRALVGAGAALLPPVHRARYGEEWLSLFAELPTRRARIRHLWSVLAGAPRLSYALRRPLPQHRRRA</sequence>
<organism evidence="1 2">
    <name type="scientific">Actinomadura violacea</name>
    <dbReference type="NCBI Taxonomy" id="2819934"/>
    <lineage>
        <taxon>Bacteria</taxon>
        <taxon>Bacillati</taxon>
        <taxon>Actinomycetota</taxon>
        <taxon>Actinomycetes</taxon>
        <taxon>Streptosporangiales</taxon>
        <taxon>Thermomonosporaceae</taxon>
        <taxon>Actinomadura</taxon>
    </lineage>
</organism>
<keyword evidence="2" id="KW-1185">Reference proteome</keyword>
<dbReference type="EMBL" id="JAGEPF010000016">
    <property type="protein sequence ID" value="MBO2461145.1"/>
    <property type="molecule type" value="Genomic_DNA"/>
</dbReference>
<comment type="caution">
    <text evidence="1">The sequence shown here is derived from an EMBL/GenBank/DDBJ whole genome shotgun (WGS) entry which is preliminary data.</text>
</comment>
<protein>
    <submittedName>
        <fullName evidence="1">Uncharacterized protein</fullName>
    </submittedName>
</protein>
<dbReference type="RefSeq" id="WP_208244506.1">
    <property type="nucleotide sequence ID" value="NZ_JAGEPF010000016.1"/>
</dbReference>
<gene>
    <name evidence="1" type="ORF">J4709_26530</name>
</gene>
<dbReference type="Proteomes" id="UP000680206">
    <property type="component" value="Unassembled WGS sequence"/>
</dbReference>
<name>A0ABS3RWL7_9ACTN</name>
<evidence type="ECO:0000313" key="2">
    <source>
        <dbReference type="Proteomes" id="UP000680206"/>
    </source>
</evidence>
<evidence type="ECO:0000313" key="1">
    <source>
        <dbReference type="EMBL" id="MBO2461145.1"/>
    </source>
</evidence>
<proteinExistence type="predicted"/>